<dbReference type="SMART" id="SM00382">
    <property type="entry name" value="AAA"/>
    <property type="match status" value="1"/>
</dbReference>
<dbReference type="InterPro" id="IPR027417">
    <property type="entry name" value="P-loop_NTPase"/>
</dbReference>
<dbReference type="PANTHER" id="PTHR43158">
    <property type="entry name" value="SKFA PEPTIDE EXPORT ATP-BINDING PROTEIN SKFE"/>
    <property type="match status" value="1"/>
</dbReference>
<feature type="region of interest" description="Disordered" evidence="3">
    <location>
        <begin position="214"/>
        <end position="248"/>
    </location>
</feature>
<evidence type="ECO:0000256" key="2">
    <source>
        <dbReference type="ARBA" id="ARBA00022840"/>
    </source>
</evidence>
<proteinExistence type="predicted"/>
<dbReference type="GO" id="GO:0005524">
    <property type="term" value="F:ATP binding"/>
    <property type="evidence" value="ECO:0007669"/>
    <property type="project" value="UniProtKB-KW"/>
</dbReference>
<feature type="domain" description="ABC transporter" evidence="4">
    <location>
        <begin position="8"/>
        <end position="241"/>
    </location>
</feature>
<dbReference type="InterPro" id="IPR003593">
    <property type="entry name" value="AAA+_ATPase"/>
</dbReference>
<dbReference type="Gene3D" id="3.40.50.300">
    <property type="entry name" value="P-loop containing nucleotide triphosphate hydrolases"/>
    <property type="match status" value="1"/>
</dbReference>
<dbReference type="InterPro" id="IPR003439">
    <property type="entry name" value="ABC_transporter-like_ATP-bd"/>
</dbReference>
<dbReference type="Proteomes" id="UP000642107">
    <property type="component" value="Unassembled WGS sequence"/>
</dbReference>
<feature type="compositionally biased region" description="Acidic residues" evidence="3">
    <location>
        <begin position="221"/>
        <end position="238"/>
    </location>
</feature>
<evidence type="ECO:0000313" key="6">
    <source>
        <dbReference type="Proteomes" id="UP000642107"/>
    </source>
</evidence>
<dbReference type="PANTHER" id="PTHR43158:SF2">
    <property type="entry name" value="SKFA PEPTIDE EXPORT ATP-BINDING PROTEIN SKFE"/>
    <property type="match status" value="1"/>
</dbReference>
<evidence type="ECO:0000313" key="5">
    <source>
        <dbReference type="EMBL" id="MBD9697922.1"/>
    </source>
</evidence>
<name>A0ABR9DLA5_9MICO</name>
<evidence type="ECO:0000259" key="4">
    <source>
        <dbReference type="PROSITE" id="PS50893"/>
    </source>
</evidence>
<dbReference type="PROSITE" id="PS50893">
    <property type="entry name" value="ABC_TRANSPORTER_2"/>
    <property type="match status" value="1"/>
</dbReference>
<dbReference type="SUPFAM" id="SSF52540">
    <property type="entry name" value="P-loop containing nucleoside triphosphate hydrolases"/>
    <property type="match status" value="1"/>
</dbReference>
<keyword evidence="1" id="KW-0547">Nucleotide-binding</keyword>
<protein>
    <submittedName>
        <fullName evidence="5">ATP-binding cassette domain-containing protein</fullName>
    </submittedName>
</protein>
<evidence type="ECO:0000256" key="1">
    <source>
        <dbReference type="ARBA" id="ARBA00022741"/>
    </source>
</evidence>
<accession>A0ABR9DLA5</accession>
<organism evidence="5 6">
    <name type="scientific">Flavimobilis rhizosphaerae</name>
    <dbReference type="NCBI Taxonomy" id="2775421"/>
    <lineage>
        <taxon>Bacteria</taxon>
        <taxon>Bacillati</taxon>
        <taxon>Actinomycetota</taxon>
        <taxon>Actinomycetes</taxon>
        <taxon>Micrococcales</taxon>
        <taxon>Jonesiaceae</taxon>
        <taxon>Flavimobilis</taxon>
    </lineage>
</organism>
<keyword evidence="6" id="KW-1185">Reference proteome</keyword>
<dbReference type="RefSeq" id="WP_192276557.1">
    <property type="nucleotide sequence ID" value="NZ_JACZDF010000001.1"/>
</dbReference>
<comment type="caution">
    <text evidence="5">The sequence shown here is derived from an EMBL/GenBank/DDBJ whole genome shotgun (WGS) entry which is preliminary data.</text>
</comment>
<keyword evidence="2 5" id="KW-0067">ATP-binding</keyword>
<evidence type="ECO:0000256" key="3">
    <source>
        <dbReference type="SAM" id="MobiDB-lite"/>
    </source>
</evidence>
<sequence length="248" mass="25154">MTGAGVAVELDAVSVVLDGSTLLTPTSAAVPAGGTLVVRGPNGSGKSTLLRVVAGVRAPTTGTATVDGRAPDPRRRAFRQLVAGTVESPVPARDLTLAEHVALVATTWGTPVRAARTFATELLGRLGVAELAARFPHELSSGQTQLAAIAVVLARPSALLLLDEPEQRLDADRVATVAELLAERRAAGTTLLVATHSDALEAALGGPVLRLVPAVPGAPDDVPDNDVADDDGPDDDVPDASADGRSDA</sequence>
<dbReference type="Pfam" id="PF00005">
    <property type="entry name" value="ABC_tran"/>
    <property type="match status" value="1"/>
</dbReference>
<gene>
    <name evidence="5" type="ORF">IGS67_00200</name>
</gene>
<dbReference type="EMBL" id="JACZDF010000001">
    <property type="protein sequence ID" value="MBD9697922.1"/>
    <property type="molecule type" value="Genomic_DNA"/>
</dbReference>
<reference evidence="5 6" key="1">
    <citation type="submission" date="2020-09" db="EMBL/GenBank/DDBJ databases">
        <title>Flavimobilis rhizosphaerae sp. nov., isolated from rhizosphere soil of Spartina alterniflora.</title>
        <authorList>
            <person name="Hanqin C."/>
        </authorList>
    </citation>
    <scope>NUCLEOTIDE SEQUENCE [LARGE SCALE GENOMIC DNA]</scope>
    <source>
        <strain evidence="5 6">GY 10621</strain>
    </source>
</reference>